<keyword evidence="6" id="KW-1185">Reference proteome</keyword>
<evidence type="ECO:0000259" key="4">
    <source>
        <dbReference type="SMART" id="SM01088"/>
    </source>
</evidence>
<evidence type="ECO:0000313" key="6">
    <source>
        <dbReference type="Proteomes" id="UP001175271"/>
    </source>
</evidence>
<dbReference type="AlphaFoldDB" id="A0AA39LM52"/>
<reference evidence="5" key="1">
    <citation type="submission" date="2023-06" db="EMBL/GenBank/DDBJ databases">
        <title>Genomic analysis of the entomopathogenic nematode Steinernema hermaphroditum.</title>
        <authorList>
            <person name="Schwarz E.M."/>
            <person name="Heppert J.K."/>
            <person name="Baniya A."/>
            <person name="Schwartz H.T."/>
            <person name="Tan C.-H."/>
            <person name="Antoshechkin I."/>
            <person name="Sternberg P.W."/>
            <person name="Goodrich-Blair H."/>
            <person name="Dillman A.R."/>
        </authorList>
    </citation>
    <scope>NUCLEOTIDE SEQUENCE</scope>
    <source>
        <strain evidence="5">PS9179</strain>
        <tissue evidence="5">Whole animal</tissue>
    </source>
</reference>
<evidence type="ECO:0000256" key="1">
    <source>
        <dbReference type="ARBA" id="ARBA00022737"/>
    </source>
</evidence>
<evidence type="ECO:0000313" key="5">
    <source>
        <dbReference type="EMBL" id="KAK0402124.1"/>
    </source>
</evidence>
<dbReference type="Proteomes" id="UP001175271">
    <property type="component" value="Unassembled WGS sequence"/>
</dbReference>
<proteinExistence type="predicted"/>
<feature type="compositionally biased region" description="Pro residues" evidence="2">
    <location>
        <begin position="146"/>
        <end position="158"/>
    </location>
</feature>
<dbReference type="PANTHER" id="PTHR24637">
    <property type="entry name" value="COLLAGEN"/>
    <property type="match status" value="1"/>
</dbReference>
<comment type="caution">
    <text evidence="5">The sequence shown here is derived from an EMBL/GenBank/DDBJ whole genome shotgun (WGS) entry which is preliminary data.</text>
</comment>
<feature type="transmembrane region" description="Helical" evidence="3">
    <location>
        <begin position="7"/>
        <end position="27"/>
    </location>
</feature>
<evidence type="ECO:0000256" key="2">
    <source>
        <dbReference type="SAM" id="MobiDB-lite"/>
    </source>
</evidence>
<evidence type="ECO:0000256" key="3">
    <source>
        <dbReference type="SAM" id="Phobius"/>
    </source>
</evidence>
<keyword evidence="3" id="KW-1133">Transmembrane helix</keyword>
<dbReference type="EMBL" id="JAUCMV010000004">
    <property type="protein sequence ID" value="KAK0402124.1"/>
    <property type="molecule type" value="Genomic_DNA"/>
</dbReference>
<dbReference type="GO" id="GO:0042302">
    <property type="term" value="F:structural constituent of cuticle"/>
    <property type="evidence" value="ECO:0007669"/>
    <property type="project" value="InterPro"/>
</dbReference>
<keyword evidence="3" id="KW-0812">Transmembrane</keyword>
<sequence>MGATSRLAVEIAMVASGLVVITSLYLVGTLFRDINNLHNEVMSDLGEFKIFADDAWKTMLDVNHPKAGFESIFRHKRQYETSGSSQQCNCAPKASKCPAGPAGPKGEDGLPGEDGAPGKDGQPGPHGSTFGAQPINKDCIECPPGEAGPPGPDGPAGPPGAQACFIKNTLLNASMLACYTIEAFYGRTIGIVRRR</sequence>
<dbReference type="InterPro" id="IPR002486">
    <property type="entry name" value="Col_cuticle_N"/>
</dbReference>
<keyword evidence="1" id="KW-0677">Repeat</keyword>
<protein>
    <recommendedName>
        <fullName evidence="4">Nematode cuticle collagen N-terminal domain-containing protein</fullName>
    </recommendedName>
</protein>
<gene>
    <name evidence="5" type="ORF">QR680_016157</name>
</gene>
<feature type="domain" description="Nematode cuticle collagen N-terminal" evidence="4">
    <location>
        <begin position="7"/>
        <end position="59"/>
    </location>
</feature>
<organism evidence="5 6">
    <name type="scientific">Steinernema hermaphroditum</name>
    <dbReference type="NCBI Taxonomy" id="289476"/>
    <lineage>
        <taxon>Eukaryota</taxon>
        <taxon>Metazoa</taxon>
        <taxon>Ecdysozoa</taxon>
        <taxon>Nematoda</taxon>
        <taxon>Chromadorea</taxon>
        <taxon>Rhabditida</taxon>
        <taxon>Tylenchina</taxon>
        <taxon>Panagrolaimomorpha</taxon>
        <taxon>Strongyloidoidea</taxon>
        <taxon>Steinernematidae</taxon>
        <taxon>Steinernema</taxon>
    </lineage>
</organism>
<dbReference type="PANTHER" id="PTHR24637:SF377">
    <property type="entry name" value="COLLAGEN TYPE IX ALPHA 1 CHAIN"/>
    <property type="match status" value="1"/>
</dbReference>
<dbReference type="SMART" id="SM01088">
    <property type="entry name" value="Col_cuticle_N"/>
    <property type="match status" value="1"/>
</dbReference>
<dbReference type="Pfam" id="PF01484">
    <property type="entry name" value="Col_cuticle_N"/>
    <property type="match status" value="1"/>
</dbReference>
<accession>A0AA39LM52</accession>
<keyword evidence="3" id="KW-0472">Membrane</keyword>
<name>A0AA39LM52_9BILA</name>
<feature type="region of interest" description="Disordered" evidence="2">
    <location>
        <begin position="83"/>
        <end position="158"/>
    </location>
</feature>